<proteinExistence type="inferred from homology"/>
<organism evidence="6 7">
    <name type="scientific">Elongatibacter sediminis</name>
    <dbReference type="NCBI Taxonomy" id="3119006"/>
    <lineage>
        <taxon>Bacteria</taxon>
        <taxon>Pseudomonadati</taxon>
        <taxon>Pseudomonadota</taxon>
        <taxon>Gammaproteobacteria</taxon>
        <taxon>Chromatiales</taxon>
        <taxon>Wenzhouxiangellaceae</taxon>
        <taxon>Elongatibacter</taxon>
    </lineage>
</organism>
<comment type="caution">
    <text evidence="6">The sequence shown here is derived from an EMBL/GenBank/DDBJ whole genome shotgun (WGS) entry which is preliminary data.</text>
</comment>
<dbReference type="Gene3D" id="1.10.10.10">
    <property type="entry name" value="Winged helix-like DNA-binding domain superfamily/Winged helix DNA-binding domain"/>
    <property type="match status" value="1"/>
</dbReference>
<dbReference type="EMBL" id="JAZHOG010000001">
    <property type="protein sequence ID" value="MEJ8566217.1"/>
    <property type="molecule type" value="Genomic_DNA"/>
</dbReference>
<protein>
    <submittedName>
        <fullName evidence="6">Transcriptional regulator GcvA</fullName>
    </submittedName>
</protein>
<dbReference type="AlphaFoldDB" id="A0AAW9R4S7"/>
<keyword evidence="7" id="KW-1185">Reference proteome</keyword>
<dbReference type="GO" id="GO:0043565">
    <property type="term" value="F:sequence-specific DNA binding"/>
    <property type="evidence" value="ECO:0007669"/>
    <property type="project" value="TreeGrafter"/>
</dbReference>
<reference evidence="6 7" key="1">
    <citation type="submission" date="2024-02" db="EMBL/GenBank/DDBJ databases">
        <title>A novel Wenzhouxiangellaceae bacterium, isolated from coastal sediments.</title>
        <authorList>
            <person name="Du Z.-J."/>
            <person name="Ye Y.-Q."/>
            <person name="Zhang X.-Y."/>
        </authorList>
    </citation>
    <scope>NUCLEOTIDE SEQUENCE [LARGE SCALE GENOMIC DNA]</scope>
    <source>
        <strain evidence="6 7">CH-27</strain>
    </source>
</reference>
<dbReference type="InterPro" id="IPR058163">
    <property type="entry name" value="LysR-type_TF_proteobact-type"/>
</dbReference>
<dbReference type="SUPFAM" id="SSF53850">
    <property type="entry name" value="Periplasmic binding protein-like II"/>
    <property type="match status" value="1"/>
</dbReference>
<dbReference type="InterPro" id="IPR036390">
    <property type="entry name" value="WH_DNA-bd_sf"/>
</dbReference>
<evidence type="ECO:0000256" key="2">
    <source>
        <dbReference type="ARBA" id="ARBA00023015"/>
    </source>
</evidence>
<evidence type="ECO:0000256" key="1">
    <source>
        <dbReference type="ARBA" id="ARBA00009437"/>
    </source>
</evidence>
<evidence type="ECO:0000256" key="4">
    <source>
        <dbReference type="ARBA" id="ARBA00023163"/>
    </source>
</evidence>
<dbReference type="PRINTS" id="PR00039">
    <property type="entry name" value="HTHLYSR"/>
</dbReference>
<dbReference type="PANTHER" id="PTHR30537:SF26">
    <property type="entry name" value="GLYCINE CLEAVAGE SYSTEM TRANSCRIPTIONAL ACTIVATOR"/>
    <property type="match status" value="1"/>
</dbReference>
<evidence type="ECO:0000313" key="6">
    <source>
        <dbReference type="EMBL" id="MEJ8566217.1"/>
    </source>
</evidence>
<accession>A0AAW9R4S7</accession>
<evidence type="ECO:0000259" key="5">
    <source>
        <dbReference type="PROSITE" id="PS50931"/>
    </source>
</evidence>
<dbReference type="Proteomes" id="UP001359886">
    <property type="component" value="Unassembled WGS sequence"/>
</dbReference>
<dbReference type="GO" id="GO:0006351">
    <property type="term" value="P:DNA-templated transcription"/>
    <property type="evidence" value="ECO:0007669"/>
    <property type="project" value="TreeGrafter"/>
</dbReference>
<comment type="similarity">
    <text evidence="1">Belongs to the LysR transcriptional regulatory family.</text>
</comment>
<dbReference type="GO" id="GO:0003700">
    <property type="term" value="F:DNA-binding transcription factor activity"/>
    <property type="evidence" value="ECO:0007669"/>
    <property type="project" value="InterPro"/>
</dbReference>
<keyword evidence="2" id="KW-0805">Transcription regulation</keyword>
<name>A0AAW9R4S7_9GAMM</name>
<dbReference type="InterPro" id="IPR005119">
    <property type="entry name" value="LysR_subst-bd"/>
</dbReference>
<sequence>MPASPPISHPAPTPRRLPPLNAVRAFEAAARHCSFTRAADELFVTQGAVSHQVKLLEEWFGFLLFDRHKRELQLTEKGEQYLRSVRIMLNELHSATRSLLDEDSERLLCISVAESFAVGWLIDRLGGFRRRHPDLDIRVTSQNQIDDFGNIIGEEGPKWVDVRIRYGRGKWPGLHVTKLFDEDVLPVCSPDLLAGRPPLESVADLHDFVLIHDDMQMSWESWVGSTGSAETMSSRGLKFSHSHMAMQAALNGEGIVLGRSVLVSDLLEAGRLVRPLQLSVPAEHSYYLLCQEGMAGEPRVAVFTNWLLDEAKAFRQRKLHE</sequence>
<keyword evidence="4" id="KW-0804">Transcription</keyword>
<evidence type="ECO:0000313" key="7">
    <source>
        <dbReference type="Proteomes" id="UP001359886"/>
    </source>
</evidence>
<dbReference type="PROSITE" id="PS50931">
    <property type="entry name" value="HTH_LYSR"/>
    <property type="match status" value="1"/>
</dbReference>
<dbReference type="Pfam" id="PF00126">
    <property type="entry name" value="HTH_1"/>
    <property type="match status" value="1"/>
</dbReference>
<dbReference type="CDD" id="cd08432">
    <property type="entry name" value="PBP2_GcdR_TrpI_HvrB_AmpR_like"/>
    <property type="match status" value="1"/>
</dbReference>
<dbReference type="InterPro" id="IPR036388">
    <property type="entry name" value="WH-like_DNA-bd_sf"/>
</dbReference>
<dbReference type="SUPFAM" id="SSF46785">
    <property type="entry name" value="Winged helix' DNA-binding domain"/>
    <property type="match status" value="1"/>
</dbReference>
<evidence type="ECO:0000256" key="3">
    <source>
        <dbReference type="ARBA" id="ARBA00023125"/>
    </source>
</evidence>
<dbReference type="InterPro" id="IPR000847">
    <property type="entry name" value="LysR_HTH_N"/>
</dbReference>
<dbReference type="Gene3D" id="3.40.190.10">
    <property type="entry name" value="Periplasmic binding protein-like II"/>
    <property type="match status" value="2"/>
</dbReference>
<feature type="domain" description="HTH lysR-type" evidence="5">
    <location>
        <begin position="18"/>
        <end position="75"/>
    </location>
</feature>
<dbReference type="PANTHER" id="PTHR30537">
    <property type="entry name" value="HTH-TYPE TRANSCRIPTIONAL REGULATOR"/>
    <property type="match status" value="1"/>
</dbReference>
<dbReference type="Pfam" id="PF03466">
    <property type="entry name" value="LysR_substrate"/>
    <property type="match status" value="1"/>
</dbReference>
<keyword evidence="3" id="KW-0238">DNA-binding</keyword>
<gene>
    <name evidence="6" type="primary">gcvA</name>
    <name evidence="6" type="ORF">V3330_01160</name>
</gene>
<dbReference type="FunFam" id="1.10.10.10:FF:000038">
    <property type="entry name" value="Glycine cleavage system transcriptional activator"/>
    <property type="match status" value="1"/>
</dbReference>
<dbReference type="RefSeq" id="WP_354693540.1">
    <property type="nucleotide sequence ID" value="NZ_JAZHOG010000001.1"/>
</dbReference>
<dbReference type="NCBIfam" id="NF008352">
    <property type="entry name" value="PRK11139.1"/>
    <property type="match status" value="1"/>
</dbReference>
<dbReference type="FunFam" id="3.40.190.10:FF:000017">
    <property type="entry name" value="Glycine cleavage system transcriptional activator"/>
    <property type="match status" value="1"/>
</dbReference>